<feature type="transmembrane region" description="Helical" evidence="15">
    <location>
        <begin position="437"/>
        <end position="458"/>
    </location>
</feature>
<protein>
    <recommendedName>
        <fullName evidence="5">Solute carrier family 2, facilitated glucose transporter member 5</fullName>
    </recommendedName>
    <alternativeName>
        <fullName evidence="13">Fructose transporter</fullName>
    </alternativeName>
    <alternativeName>
        <fullName evidence="12">Glucose transporter type 5, small intestine</fullName>
    </alternativeName>
</protein>
<evidence type="ECO:0000259" key="16">
    <source>
        <dbReference type="PROSITE" id="PS50850"/>
    </source>
</evidence>
<feature type="domain" description="Major facilitator superfamily (MFS) profile" evidence="16">
    <location>
        <begin position="18"/>
        <end position="462"/>
    </location>
</feature>
<keyword evidence="11 15" id="KW-0472">Membrane</keyword>
<dbReference type="GO" id="GO:0055056">
    <property type="term" value="F:D-glucose transmembrane transporter activity"/>
    <property type="evidence" value="ECO:0007669"/>
    <property type="project" value="TreeGrafter"/>
</dbReference>
<dbReference type="Pfam" id="PF00083">
    <property type="entry name" value="Sugar_tr"/>
    <property type="match status" value="1"/>
</dbReference>
<evidence type="ECO:0000256" key="14">
    <source>
        <dbReference type="RuleBase" id="RU003346"/>
    </source>
</evidence>
<dbReference type="InterPro" id="IPR036259">
    <property type="entry name" value="MFS_trans_sf"/>
</dbReference>
<keyword evidence="10 15" id="KW-1133">Transmembrane helix</keyword>
<sequence>MTCALGLLLQSPLLTAAIFITGIGGTFQYGFQISVLNSPSTFIKELVNRTCAERYGLALEPWQLSLIWSFIVSIFCIGGLLGSLCAGRMVNTYGRKRCLLLNNLLAISGALLMLLSKKAVSFEMIMAGRFIYGINAGMSLTTHTMYLLECSPKRLRGMLGVTVTTFVSLGKFSGQLLGISELLGTEDLWPWLLGFSGFTGLLQLLMLPLLPESPRYLLLMQGDRQACENAIGRLWGCGQDHSAEVEDMLAEGVALKGVPIRGVKELLTEPSVRWQLLTILCTATTLQLCGINAVYLYSFDVFSAAGIPNHQLRYVALGTGLCEIVTSITCVLIIENTGKRGLLIRGFFGMTTTLALLTLTLYLQTLLSWMPYCSMVLVFIFIFFFSSGPAGITAPLPGEIFTQSFKAAAFTVATTINWTGLFLIGMLFPLIVEHLDYFCFLIFLVFCLSTALFVWYTVPETKNRTVLEIAAEYQRMHSKNKPTVEDKDTPAAKIKNEQLKLNKTGLSIATRL</sequence>
<dbReference type="InterPro" id="IPR003663">
    <property type="entry name" value="Sugar/inositol_transpt"/>
</dbReference>
<evidence type="ECO:0000256" key="12">
    <source>
        <dbReference type="ARBA" id="ARBA00029961"/>
    </source>
</evidence>
<organism evidence="17 18">
    <name type="scientific">Clupea harengus</name>
    <name type="common">Atlantic herring</name>
    <dbReference type="NCBI Taxonomy" id="7950"/>
    <lineage>
        <taxon>Eukaryota</taxon>
        <taxon>Metazoa</taxon>
        <taxon>Chordata</taxon>
        <taxon>Craniata</taxon>
        <taxon>Vertebrata</taxon>
        <taxon>Euteleostomi</taxon>
        <taxon>Actinopterygii</taxon>
        <taxon>Neopterygii</taxon>
        <taxon>Teleostei</taxon>
        <taxon>Clupei</taxon>
        <taxon>Clupeiformes</taxon>
        <taxon>Clupeoidei</taxon>
        <taxon>Clupeidae</taxon>
        <taxon>Clupea</taxon>
    </lineage>
</organism>
<dbReference type="InterPro" id="IPR005829">
    <property type="entry name" value="Sugar_transporter_CS"/>
</dbReference>
<evidence type="ECO:0000256" key="9">
    <source>
        <dbReference type="ARBA" id="ARBA00022692"/>
    </source>
</evidence>
<dbReference type="GO" id="GO:0070837">
    <property type="term" value="P:dehydroascorbic acid transport"/>
    <property type="evidence" value="ECO:0007669"/>
    <property type="project" value="TreeGrafter"/>
</dbReference>
<keyword evidence="17" id="KW-1185">Reference proteome</keyword>
<feature type="transmembrane region" description="Helical" evidence="15">
    <location>
        <begin position="155"/>
        <end position="176"/>
    </location>
</feature>
<dbReference type="GeneID" id="105900931"/>
<evidence type="ECO:0000256" key="1">
    <source>
        <dbReference type="ARBA" id="ARBA00000590"/>
    </source>
</evidence>
<feature type="transmembrane region" description="Helical" evidence="15">
    <location>
        <begin position="66"/>
        <end position="86"/>
    </location>
</feature>
<comment type="similarity">
    <text evidence="4">Belongs to the major facilitator superfamily. Sugar transporter (TC 2.A.1.1) family. Glucose transporter subfamily.</text>
</comment>
<feature type="transmembrane region" description="Helical" evidence="15">
    <location>
        <begin position="315"/>
        <end position="335"/>
    </location>
</feature>
<evidence type="ECO:0000256" key="11">
    <source>
        <dbReference type="ARBA" id="ARBA00023136"/>
    </source>
</evidence>
<feature type="transmembrane region" description="Helical" evidence="15">
    <location>
        <begin position="98"/>
        <end position="115"/>
    </location>
</feature>
<dbReference type="CTD" id="564849"/>
<dbReference type="InterPro" id="IPR005828">
    <property type="entry name" value="MFS_sugar_transport-like"/>
</dbReference>
<comment type="subcellular location">
    <subcellularLocation>
        <location evidence="2">Cell membrane</location>
        <location evidence="2">Sarcolemma</location>
    </subcellularLocation>
    <subcellularLocation>
        <location evidence="3">Cell membrane</location>
        <topology evidence="3">Multi-pass membrane protein</topology>
    </subcellularLocation>
</comment>
<dbReference type="AlphaFoldDB" id="A0A6P3VY12"/>
<reference evidence="18" key="1">
    <citation type="submission" date="2025-08" db="UniProtKB">
        <authorList>
            <consortium name="RefSeq"/>
        </authorList>
    </citation>
    <scope>IDENTIFICATION</scope>
</reference>
<gene>
    <name evidence="18" type="primary">slc2a11l</name>
</gene>
<dbReference type="InterPro" id="IPR020846">
    <property type="entry name" value="MFS_dom"/>
</dbReference>
<comment type="catalytic activity">
    <reaction evidence="1">
        <text>D-fructose(out) = D-fructose(in)</text>
        <dbReference type="Rhea" id="RHEA:60372"/>
        <dbReference type="ChEBI" id="CHEBI:37721"/>
    </reaction>
</comment>
<dbReference type="GO" id="GO:0042383">
    <property type="term" value="C:sarcolemma"/>
    <property type="evidence" value="ECO:0007669"/>
    <property type="project" value="UniProtKB-SubCell"/>
</dbReference>
<dbReference type="Proteomes" id="UP000515152">
    <property type="component" value="Chromosome 12"/>
</dbReference>
<proteinExistence type="inferred from homology"/>
<evidence type="ECO:0000256" key="3">
    <source>
        <dbReference type="ARBA" id="ARBA00004651"/>
    </source>
</evidence>
<keyword evidence="6 14" id="KW-0813">Transport</keyword>
<dbReference type="InterPro" id="IPR045263">
    <property type="entry name" value="GLUT"/>
</dbReference>
<dbReference type="GO" id="GO:1990539">
    <property type="term" value="P:fructose import across plasma membrane"/>
    <property type="evidence" value="ECO:0007669"/>
    <property type="project" value="UniProtKB-ARBA"/>
</dbReference>
<accession>A0A6P3VY12</accession>
<dbReference type="GO" id="GO:0005353">
    <property type="term" value="F:fructose transmembrane transporter activity"/>
    <property type="evidence" value="ECO:0007669"/>
    <property type="project" value="UniProtKB-ARBA"/>
</dbReference>
<evidence type="ECO:0000256" key="10">
    <source>
        <dbReference type="ARBA" id="ARBA00022989"/>
    </source>
</evidence>
<feature type="transmembrane region" description="Helical" evidence="15">
    <location>
        <begin position="342"/>
        <end position="363"/>
    </location>
</feature>
<dbReference type="RefSeq" id="XP_012683801.2">
    <property type="nucleotide sequence ID" value="XM_012828347.3"/>
</dbReference>
<feature type="transmembrane region" description="Helical" evidence="15">
    <location>
        <begin position="274"/>
        <end position="295"/>
    </location>
</feature>
<dbReference type="SUPFAM" id="SSF103473">
    <property type="entry name" value="MFS general substrate transporter"/>
    <property type="match status" value="1"/>
</dbReference>
<dbReference type="PRINTS" id="PR00171">
    <property type="entry name" value="SUGRTRNSPORT"/>
</dbReference>
<keyword evidence="9 15" id="KW-0812">Transmembrane</keyword>
<dbReference type="GO" id="GO:0046323">
    <property type="term" value="P:D-glucose import"/>
    <property type="evidence" value="ECO:0007669"/>
    <property type="project" value="TreeGrafter"/>
</dbReference>
<evidence type="ECO:0000313" key="18">
    <source>
        <dbReference type="RefSeq" id="XP_012683801.2"/>
    </source>
</evidence>
<evidence type="ECO:0000256" key="2">
    <source>
        <dbReference type="ARBA" id="ARBA00004135"/>
    </source>
</evidence>
<dbReference type="KEGG" id="char:105900931"/>
<keyword evidence="7" id="KW-1003">Cell membrane</keyword>
<keyword evidence="8" id="KW-0762">Sugar transport</keyword>
<evidence type="ECO:0000256" key="8">
    <source>
        <dbReference type="ARBA" id="ARBA00022597"/>
    </source>
</evidence>
<evidence type="ECO:0000256" key="5">
    <source>
        <dbReference type="ARBA" id="ARBA00015973"/>
    </source>
</evidence>
<dbReference type="PROSITE" id="PS50850">
    <property type="entry name" value="MFS"/>
    <property type="match status" value="1"/>
</dbReference>
<dbReference type="PROSITE" id="PS00217">
    <property type="entry name" value="SUGAR_TRANSPORT_2"/>
    <property type="match status" value="1"/>
</dbReference>
<feature type="transmembrane region" description="Helical" evidence="15">
    <location>
        <begin position="407"/>
        <end position="431"/>
    </location>
</feature>
<dbReference type="PANTHER" id="PTHR23503">
    <property type="entry name" value="SOLUTE CARRIER FAMILY 2"/>
    <property type="match status" value="1"/>
</dbReference>
<evidence type="ECO:0000256" key="4">
    <source>
        <dbReference type="ARBA" id="ARBA00007004"/>
    </source>
</evidence>
<evidence type="ECO:0000256" key="7">
    <source>
        <dbReference type="ARBA" id="ARBA00022475"/>
    </source>
</evidence>
<evidence type="ECO:0000256" key="13">
    <source>
        <dbReference type="ARBA" id="ARBA00031099"/>
    </source>
</evidence>
<dbReference type="FunFam" id="1.20.1250.20:FF:001511">
    <property type="entry name" value="Solute carrier family 2, facilitated glucose transporter member 5"/>
    <property type="match status" value="1"/>
</dbReference>
<dbReference type="OrthoDB" id="4540492at2759"/>
<dbReference type="PANTHER" id="PTHR23503:SF54">
    <property type="entry name" value="MAJOR FACILITATOR SUPERFAMILY (MFS) PROFILE DOMAIN-CONTAINING PROTEIN"/>
    <property type="match status" value="1"/>
</dbReference>
<name>A0A6P3VY12_CLUHA</name>
<evidence type="ECO:0000256" key="15">
    <source>
        <dbReference type="SAM" id="Phobius"/>
    </source>
</evidence>
<evidence type="ECO:0000313" key="17">
    <source>
        <dbReference type="Proteomes" id="UP000515152"/>
    </source>
</evidence>
<feature type="transmembrane region" description="Helical" evidence="15">
    <location>
        <begin position="130"/>
        <end position="148"/>
    </location>
</feature>
<dbReference type="NCBIfam" id="TIGR00879">
    <property type="entry name" value="SP"/>
    <property type="match status" value="1"/>
</dbReference>
<evidence type="ECO:0000256" key="6">
    <source>
        <dbReference type="ARBA" id="ARBA00022448"/>
    </source>
</evidence>
<feature type="transmembrane region" description="Helical" evidence="15">
    <location>
        <begin position="188"/>
        <end position="210"/>
    </location>
</feature>
<dbReference type="Gene3D" id="1.20.1250.20">
    <property type="entry name" value="MFS general substrate transporter like domains"/>
    <property type="match status" value="1"/>
</dbReference>